<dbReference type="Proteomes" id="UP000542742">
    <property type="component" value="Unassembled WGS sequence"/>
</dbReference>
<dbReference type="RefSeq" id="WP_184956017.1">
    <property type="nucleotide sequence ID" value="NZ_BOMC01000025.1"/>
</dbReference>
<gene>
    <name evidence="2" type="ORF">BKA14_008103</name>
</gene>
<comment type="caution">
    <text evidence="2">The sequence shown here is derived from an EMBL/GenBank/DDBJ whole genome shotgun (WGS) entry which is preliminary data.</text>
</comment>
<evidence type="ECO:0008006" key="4">
    <source>
        <dbReference type="Google" id="ProtNLM"/>
    </source>
</evidence>
<organism evidence="2 3">
    <name type="scientific">Paractinoplanes abujensis</name>
    <dbReference type="NCBI Taxonomy" id="882441"/>
    <lineage>
        <taxon>Bacteria</taxon>
        <taxon>Bacillati</taxon>
        <taxon>Actinomycetota</taxon>
        <taxon>Actinomycetes</taxon>
        <taxon>Micromonosporales</taxon>
        <taxon>Micromonosporaceae</taxon>
        <taxon>Paractinoplanes</taxon>
    </lineage>
</organism>
<name>A0A7W7D280_9ACTN</name>
<dbReference type="EMBL" id="JACHMF010000001">
    <property type="protein sequence ID" value="MBB4697955.1"/>
    <property type="molecule type" value="Genomic_DNA"/>
</dbReference>
<evidence type="ECO:0000256" key="1">
    <source>
        <dbReference type="SAM" id="MobiDB-lite"/>
    </source>
</evidence>
<protein>
    <recommendedName>
        <fullName evidence="4">Excreted virulence factor EspC (Type VII ESX diderm)</fullName>
    </recommendedName>
</protein>
<dbReference type="AlphaFoldDB" id="A0A7W7D280"/>
<feature type="region of interest" description="Disordered" evidence="1">
    <location>
        <begin position="114"/>
        <end position="136"/>
    </location>
</feature>
<evidence type="ECO:0000313" key="2">
    <source>
        <dbReference type="EMBL" id="MBB4697955.1"/>
    </source>
</evidence>
<accession>A0A7W7D280</accession>
<reference evidence="2 3" key="1">
    <citation type="submission" date="2020-08" db="EMBL/GenBank/DDBJ databases">
        <title>Sequencing the genomes of 1000 actinobacteria strains.</title>
        <authorList>
            <person name="Klenk H.-P."/>
        </authorList>
    </citation>
    <scope>NUCLEOTIDE SEQUENCE [LARGE SCALE GENOMIC DNA]</scope>
    <source>
        <strain evidence="2 3">DSM 45518</strain>
    </source>
</reference>
<proteinExistence type="predicted"/>
<evidence type="ECO:0000313" key="3">
    <source>
        <dbReference type="Proteomes" id="UP000542742"/>
    </source>
</evidence>
<sequence length="136" mass="14335">MQGWQFAAELSQLRIVGRVDLPAMSATFAAMNRAVDSTADGETAAFQAPGGGIAPSHAAWSALRDDFQNVLGTTAGNLLDAGSTIEHIVDAYALTDEGAPTSLEKAWEGTQIPGLQEAEERYRHAPPPSVVLKDEA</sequence>
<keyword evidence="3" id="KW-1185">Reference proteome</keyword>